<protein>
    <recommendedName>
        <fullName evidence="4">Cell wall anchor protein</fullName>
    </recommendedName>
</protein>
<dbReference type="EMBL" id="NWBP01000011">
    <property type="protein sequence ID" value="PCC83445.1"/>
    <property type="molecule type" value="Genomic_DNA"/>
</dbReference>
<comment type="caution">
    <text evidence="2">The sequence shown here is derived from an EMBL/GenBank/DDBJ whole genome shotgun (WGS) entry which is preliminary data.</text>
</comment>
<name>A0A2A4AI63_9CORY</name>
<feature type="transmembrane region" description="Helical" evidence="1">
    <location>
        <begin position="57"/>
        <end position="74"/>
    </location>
</feature>
<dbReference type="Proteomes" id="UP000218690">
    <property type="component" value="Unassembled WGS sequence"/>
</dbReference>
<accession>A0A2A4AI63</accession>
<keyword evidence="1" id="KW-1133">Transmembrane helix</keyword>
<evidence type="ECO:0000313" key="3">
    <source>
        <dbReference type="Proteomes" id="UP000218690"/>
    </source>
</evidence>
<gene>
    <name evidence="2" type="ORF">COM45_03600</name>
</gene>
<sequence>MTQKTSPQHAGAFDLRNVIGALLGLYGIVLIICSFALDPGVNPETGMAKDSSDNLWAGVVMAVVAAGFMLWAKLRPIIVDPSKIDESKLAEAK</sequence>
<reference evidence="2 3" key="1">
    <citation type="submission" date="2017-09" db="EMBL/GenBank/DDBJ databases">
        <title>Draft Genome Sequence of Corynebacterium accolens AH4003.</title>
        <authorList>
            <person name="Chen Y."/>
            <person name="Oosthuysen W.F."/>
            <person name="Kelley S."/>
            <person name="Horswill A."/>
        </authorList>
    </citation>
    <scope>NUCLEOTIDE SEQUENCE [LARGE SCALE GENOMIC DNA]</scope>
    <source>
        <strain evidence="2 3">AH4003</strain>
    </source>
</reference>
<feature type="transmembrane region" description="Helical" evidence="1">
    <location>
        <begin position="18"/>
        <end position="37"/>
    </location>
</feature>
<proteinExistence type="predicted"/>
<dbReference type="AlphaFoldDB" id="A0A2A4AI63"/>
<keyword evidence="1" id="KW-0812">Transmembrane</keyword>
<evidence type="ECO:0000256" key="1">
    <source>
        <dbReference type="SAM" id="Phobius"/>
    </source>
</evidence>
<keyword evidence="1" id="KW-0472">Membrane</keyword>
<evidence type="ECO:0000313" key="2">
    <source>
        <dbReference type="EMBL" id="PCC83445.1"/>
    </source>
</evidence>
<organism evidence="2 3">
    <name type="scientific">Corynebacterium accolens</name>
    <dbReference type="NCBI Taxonomy" id="38284"/>
    <lineage>
        <taxon>Bacteria</taxon>
        <taxon>Bacillati</taxon>
        <taxon>Actinomycetota</taxon>
        <taxon>Actinomycetes</taxon>
        <taxon>Mycobacteriales</taxon>
        <taxon>Corynebacteriaceae</taxon>
        <taxon>Corynebacterium</taxon>
    </lineage>
</organism>
<evidence type="ECO:0008006" key="4">
    <source>
        <dbReference type="Google" id="ProtNLM"/>
    </source>
</evidence>